<dbReference type="GO" id="GO:0032039">
    <property type="term" value="C:integrator complex"/>
    <property type="evidence" value="ECO:0007669"/>
    <property type="project" value="TreeGrafter"/>
</dbReference>
<evidence type="ECO:0000256" key="9">
    <source>
        <dbReference type="SAM" id="Coils"/>
    </source>
</evidence>
<dbReference type="STRING" id="1754190.A0A1Y2DWT1"/>
<evidence type="ECO:0000256" key="3">
    <source>
        <dbReference type="ARBA" id="ARBA00022490"/>
    </source>
</evidence>
<keyword evidence="9" id="KW-0175">Coiled coil</keyword>
<keyword evidence="4" id="KW-0132">Cell division</keyword>
<sequence>MDGKTVNRTVFVLDCNPYCKEWSSQCDEYSVNLPQRSIWSCFIEGVHEYSRIFYDLFSPEESMLTIHISNGTSNDIINNWNEIEQMPEQISKGLLSINVEKIESKADRIKNSIIQAIEKLQSENEEYKINKINGRIVLLLLDNSYKFVDKTNKDNKKICTFKYYEKENEILDIREIITSAWKDTKNTRDLNFAKFEECIFDIIKISDTDYSYVNSYTQDTYYYHVNDDIILSVYHVPILKTLNAVRNLIQLQKNLYTLTITDIQVKRNTESKINYSINMLYTGNGHLTTIKREKKRLFENNFFKNRTTVIKWRSGKPILKNINSTTCIHKITPMDISNDITNIFIDAILTNETYFYFTPYEEENVPWDNEQPIISHMIYFNNGHLLLSCLEKIRPNTLNLPTLLKVKEVCKLKCEDFENIIDSSTIRINVPINTDKEIETLFYKNKENDFISFKPYENVSKNRLRELSFIKNPKDFKIDVPKIINKLTIPLASIDEKSPIYIGEVLKIIYLIKYE</sequence>
<dbReference type="GO" id="GO:0051642">
    <property type="term" value="P:centrosome localization"/>
    <property type="evidence" value="ECO:0007669"/>
    <property type="project" value="TreeGrafter"/>
</dbReference>
<keyword evidence="7" id="KW-0131">Cell cycle</keyword>
<dbReference type="GO" id="GO:0005737">
    <property type="term" value="C:cytoplasm"/>
    <property type="evidence" value="ECO:0007669"/>
    <property type="project" value="UniProtKB-SubCell"/>
</dbReference>
<evidence type="ECO:0000256" key="2">
    <source>
        <dbReference type="ARBA" id="ARBA00004496"/>
    </source>
</evidence>
<keyword evidence="6" id="KW-0539">Nucleus</keyword>
<dbReference type="PANTHER" id="PTHR12955">
    <property type="entry name" value="SARCOMA ANTIGEN NY-SAR-95-RELATED"/>
    <property type="match status" value="1"/>
</dbReference>
<dbReference type="AlphaFoldDB" id="A0A1Y2DWT1"/>
<organism evidence="10 11">
    <name type="scientific">Neocallimastix californiae</name>
    <dbReference type="NCBI Taxonomy" id="1754190"/>
    <lineage>
        <taxon>Eukaryota</taxon>
        <taxon>Fungi</taxon>
        <taxon>Fungi incertae sedis</taxon>
        <taxon>Chytridiomycota</taxon>
        <taxon>Chytridiomycota incertae sedis</taxon>
        <taxon>Neocallimastigomycetes</taxon>
        <taxon>Neocallimastigales</taxon>
        <taxon>Neocallimastigaceae</taxon>
        <taxon>Neocallimastix</taxon>
    </lineage>
</organism>
<evidence type="ECO:0000256" key="8">
    <source>
        <dbReference type="ARBA" id="ARBA00061603"/>
    </source>
</evidence>
<evidence type="ECO:0000313" key="11">
    <source>
        <dbReference type="Proteomes" id="UP000193920"/>
    </source>
</evidence>
<dbReference type="GO" id="GO:0051301">
    <property type="term" value="P:cell division"/>
    <property type="evidence" value="ECO:0007669"/>
    <property type="project" value="UniProtKB-KW"/>
</dbReference>
<keyword evidence="3" id="KW-0963">Cytoplasm</keyword>
<proteinExistence type="inferred from homology"/>
<evidence type="ECO:0000313" key="10">
    <source>
        <dbReference type="EMBL" id="ORY63707.1"/>
    </source>
</evidence>
<comment type="caution">
    <text evidence="10">The sequence shown here is derived from an EMBL/GenBank/DDBJ whole genome shotgun (WGS) entry which is preliminary data.</text>
</comment>
<evidence type="ECO:0000256" key="5">
    <source>
        <dbReference type="ARBA" id="ARBA00022776"/>
    </source>
</evidence>
<dbReference type="OrthoDB" id="5844105at2759"/>
<dbReference type="PANTHER" id="PTHR12955:SF1">
    <property type="entry name" value="INTEGRATOR COMPLEX SUBUNIT 13"/>
    <property type="match status" value="1"/>
</dbReference>
<dbReference type="Pfam" id="PF10221">
    <property type="entry name" value="Mat89Bb"/>
    <property type="match status" value="1"/>
</dbReference>
<evidence type="ECO:0000256" key="6">
    <source>
        <dbReference type="ARBA" id="ARBA00023242"/>
    </source>
</evidence>
<dbReference type="InterPro" id="IPR019355">
    <property type="entry name" value="Cell_cycle_regulator_Mat89Bb"/>
</dbReference>
<gene>
    <name evidence="10" type="ORF">LY90DRAFT_230945</name>
</gene>
<keyword evidence="5" id="KW-0498">Mitosis</keyword>
<comment type="subcellular location">
    <subcellularLocation>
        <location evidence="2">Cytoplasm</location>
    </subcellularLocation>
    <subcellularLocation>
        <location evidence="1">Nucleus</location>
    </subcellularLocation>
</comment>
<evidence type="ECO:0000256" key="7">
    <source>
        <dbReference type="ARBA" id="ARBA00023306"/>
    </source>
</evidence>
<dbReference type="Proteomes" id="UP000193920">
    <property type="component" value="Unassembled WGS sequence"/>
</dbReference>
<dbReference type="EMBL" id="MCOG01000055">
    <property type="protein sequence ID" value="ORY63707.1"/>
    <property type="molecule type" value="Genomic_DNA"/>
</dbReference>
<evidence type="ECO:0000256" key="4">
    <source>
        <dbReference type="ARBA" id="ARBA00022618"/>
    </source>
</evidence>
<keyword evidence="11" id="KW-1185">Reference proteome</keyword>
<protein>
    <submittedName>
        <fullName evidence="10">Uncharacterized protein</fullName>
    </submittedName>
</protein>
<feature type="coiled-coil region" evidence="9">
    <location>
        <begin position="99"/>
        <end position="130"/>
    </location>
</feature>
<dbReference type="GO" id="GO:0007346">
    <property type="term" value="P:regulation of mitotic cell cycle"/>
    <property type="evidence" value="ECO:0007669"/>
    <property type="project" value="TreeGrafter"/>
</dbReference>
<accession>A0A1Y2DWT1</accession>
<reference evidence="10 11" key="1">
    <citation type="submission" date="2016-08" db="EMBL/GenBank/DDBJ databases">
        <title>A Parts List for Fungal Cellulosomes Revealed by Comparative Genomics.</title>
        <authorList>
            <consortium name="DOE Joint Genome Institute"/>
            <person name="Haitjema C.H."/>
            <person name="Gilmore S.P."/>
            <person name="Henske J.K."/>
            <person name="Solomon K.V."/>
            <person name="De Groot R."/>
            <person name="Kuo A."/>
            <person name="Mondo S.J."/>
            <person name="Salamov A.A."/>
            <person name="Labutti K."/>
            <person name="Zhao Z."/>
            <person name="Chiniquy J."/>
            <person name="Barry K."/>
            <person name="Brewer H.M."/>
            <person name="Purvine S.O."/>
            <person name="Wright A.T."/>
            <person name="Boxma B."/>
            <person name="Van Alen T."/>
            <person name="Hackstein J.H."/>
            <person name="Baker S.E."/>
            <person name="Grigoriev I.V."/>
            <person name="O'Malley M.A."/>
        </authorList>
    </citation>
    <scope>NUCLEOTIDE SEQUENCE [LARGE SCALE GENOMIC DNA]</scope>
    <source>
        <strain evidence="10 11">G1</strain>
    </source>
</reference>
<name>A0A1Y2DWT1_9FUNG</name>
<evidence type="ECO:0000256" key="1">
    <source>
        <dbReference type="ARBA" id="ARBA00004123"/>
    </source>
</evidence>
<comment type="similarity">
    <text evidence="8">Belongs to the Integrator subunit 13 family.</text>
</comment>